<protein>
    <submittedName>
        <fullName evidence="2">Biotin--[acetyl-CoA-carboxylase] ligase</fullName>
    </submittedName>
</protein>
<organism evidence="2 3">
    <name type="scientific">Cyanobium gracile UHCC 0281</name>
    <dbReference type="NCBI Taxonomy" id="3110309"/>
    <lineage>
        <taxon>Bacteria</taxon>
        <taxon>Bacillati</taxon>
        <taxon>Cyanobacteriota</taxon>
        <taxon>Cyanophyceae</taxon>
        <taxon>Synechococcales</taxon>
        <taxon>Prochlorococcaceae</taxon>
        <taxon>Cyanobium</taxon>
    </lineage>
</organism>
<name>A0ABU5SXC5_9CYAN</name>
<sequence>MIGAIGAQRRALPDAPASPLAWRLRALPVCASTETELDRWLAADPRLAGSGPLRTPRAVVAGRQRFGRGQQGRPWCSPPGGVWLSAALPWPAAADLAAAPGLAAAVGLCLRLEARGLTVRLKWPNDLLLVPADAASDGAAPLKLAGLLPRLRLRGGACRWARVGVGLNAANRVPAGAVAVATVLGPGRADPLLWCGEVLAALEWAMAWAGQPEEVRRLAERRLMLPAGPIRLDGDDWRPAGLASDGGLRLVHGPRERVLRRCFGAG</sequence>
<keyword evidence="3" id="KW-1185">Reference proteome</keyword>
<dbReference type="EMBL" id="JAYGHY010000040">
    <property type="protein sequence ID" value="MEA5443183.1"/>
    <property type="molecule type" value="Genomic_DNA"/>
</dbReference>
<dbReference type="InterPro" id="IPR045864">
    <property type="entry name" value="aa-tRNA-synth_II/BPL/LPL"/>
</dbReference>
<gene>
    <name evidence="2" type="ORF">VB739_11525</name>
</gene>
<evidence type="ECO:0000259" key="1">
    <source>
        <dbReference type="Pfam" id="PF03099"/>
    </source>
</evidence>
<keyword evidence="2" id="KW-0436">Ligase</keyword>
<accession>A0ABU5SXC5</accession>
<dbReference type="RefSeq" id="WP_323357192.1">
    <property type="nucleotide sequence ID" value="NZ_JAYGHY010000040.1"/>
</dbReference>
<feature type="domain" description="BPL/LPL catalytic" evidence="1">
    <location>
        <begin position="53"/>
        <end position="157"/>
    </location>
</feature>
<proteinExistence type="predicted"/>
<reference evidence="2 3" key="1">
    <citation type="submission" date="2023-12" db="EMBL/GenBank/DDBJ databases">
        <title>Baltic Sea Cyanobacteria.</title>
        <authorList>
            <person name="Delbaje E."/>
            <person name="Fewer D.P."/>
            <person name="Shishido T.K."/>
        </authorList>
    </citation>
    <scope>NUCLEOTIDE SEQUENCE [LARGE SCALE GENOMIC DNA]</scope>
    <source>
        <strain evidence="2 3">UHCC 0281</strain>
    </source>
</reference>
<dbReference type="InterPro" id="IPR004143">
    <property type="entry name" value="BPL_LPL_catalytic"/>
</dbReference>
<evidence type="ECO:0000313" key="2">
    <source>
        <dbReference type="EMBL" id="MEA5443183.1"/>
    </source>
</evidence>
<dbReference type="PANTHER" id="PTHR12835">
    <property type="entry name" value="BIOTIN PROTEIN LIGASE"/>
    <property type="match status" value="1"/>
</dbReference>
<dbReference type="PANTHER" id="PTHR12835:SF5">
    <property type="entry name" value="BIOTIN--PROTEIN LIGASE"/>
    <property type="match status" value="1"/>
</dbReference>
<dbReference type="Gene3D" id="3.30.930.10">
    <property type="entry name" value="Bira Bifunctional Protein, Domain 2"/>
    <property type="match status" value="1"/>
</dbReference>
<comment type="caution">
    <text evidence="2">The sequence shown here is derived from an EMBL/GenBank/DDBJ whole genome shotgun (WGS) entry which is preliminary data.</text>
</comment>
<dbReference type="SUPFAM" id="SSF55681">
    <property type="entry name" value="Class II aaRS and biotin synthetases"/>
    <property type="match status" value="1"/>
</dbReference>
<evidence type="ECO:0000313" key="3">
    <source>
        <dbReference type="Proteomes" id="UP001302329"/>
    </source>
</evidence>
<dbReference type="GO" id="GO:0016874">
    <property type="term" value="F:ligase activity"/>
    <property type="evidence" value="ECO:0007669"/>
    <property type="project" value="UniProtKB-KW"/>
</dbReference>
<dbReference type="Pfam" id="PF03099">
    <property type="entry name" value="BPL_LplA_LipB"/>
    <property type="match status" value="1"/>
</dbReference>
<dbReference type="Proteomes" id="UP001302329">
    <property type="component" value="Unassembled WGS sequence"/>
</dbReference>